<dbReference type="InterPro" id="IPR022192">
    <property type="entry name" value="SUV3_C"/>
</dbReference>
<evidence type="ECO:0000259" key="11">
    <source>
        <dbReference type="PROSITE" id="PS51194"/>
    </source>
</evidence>
<evidence type="ECO:0000256" key="3">
    <source>
        <dbReference type="ARBA" id="ARBA00022741"/>
    </source>
</evidence>
<dbReference type="EC" id="3.6.4.13" evidence="2"/>
<evidence type="ECO:0000313" key="12">
    <source>
        <dbReference type="EMBL" id="ODV65526.1"/>
    </source>
</evidence>
<dbReference type="GO" id="GO:0045025">
    <property type="term" value="C:mitochondrial degradosome"/>
    <property type="evidence" value="ECO:0007669"/>
    <property type="project" value="EnsemblFungi"/>
</dbReference>
<keyword evidence="5" id="KW-0347">Helicase</keyword>
<dbReference type="PANTHER" id="PTHR12131:SF1">
    <property type="entry name" value="ATP-DEPENDENT RNA HELICASE SUPV3L1, MITOCHONDRIAL-RELATED"/>
    <property type="match status" value="1"/>
</dbReference>
<dbReference type="GO" id="GO:0003724">
    <property type="term" value="F:RNA helicase activity"/>
    <property type="evidence" value="ECO:0007669"/>
    <property type="project" value="UniProtKB-EC"/>
</dbReference>
<dbReference type="Gene3D" id="3.40.50.300">
    <property type="entry name" value="P-loop containing nucleotide triphosphate hydrolases"/>
    <property type="match status" value="2"/>
</dbReference>
<comment type="catalytic activity">
    <reaction evidence="9">
        <text>ATP + H2O = ADP + phosphate + H(+)</text>
        <dbReference type="Rhea" id="RHEA:13065"/>
        <dbReference type="ChEBI" id="CHEBI:15377"/>
        <dbReference type="ChEBI" id="CHEBI:15378"/>
        <dbReference type="ChEBI" id="CHEBI:30616"/>
        <dbReference type="ChEBI" id="CHEBI:43474"/>
        <dbReference type="ChEBI" id="CHEBI:456216"/>
        <dbReference type="EC" id="3.6.4.13"/>
    </reaction>
</comment>
<keyword evidence="4 12" id="KW-0378">Hydrolase</keyword>
<evidence type="ECO:0000256" key="2">
    <source>
        <dbReference type="ARBA" id="ARBA00012552"/>
    </source>
</evidence>
<dbReference type="CDD" id="cd17913">
    <property type="entry name" value="DEXQc_Suv3"/>
    <property type="match status" value="1"/>
</dbReference>
<dbReference type="Gene3D" id="1.20.272.40">
    <property type="match status" value="1"/>
</dbReference>
<evidence type="ECO:0000313" key="13">
    <source>
        <dbReference type="Proteomes" id="UP000095085"/>
    </source>
</evidence>
<dbReference type="FunFam" id="3.40.50.300:FF:000269">
    <property type="entry name" value="ATP-dependent RNA helicase SUPV3L1, mitochondrial"/>
    <property type="match status" value="1"/>
</dbReference>
<evidence type="ECO:0000256" key="8">
    <source>
        <dbReference type="ARBA" id="ARBA00023128"/>
    </source>
</evidence>
<accession>A0A1E4RE77</accession>
<proteinExistence type="predicted"/>
<dbReference type="GO" id="GO:0000372">
    <property type="term" value="P:Group I intron splicing"/>
    <property type="evidence" value="ECO:0007669"/>
    <property type="project" value="EnsemblFungi"/>
</dbReference>
<dbReference type="EMBL" id="KV454544">
    <property type="protein sequence ID" value="ODV65526.1"/>
    <property type="molecule type" value="Genomic_DNA"/>
</dbReference>
<dbReference type="RefSeq" id="XP_020074593.1">
    <property type="nucleotide sequence ID" value="XM_020218989.1"/>
</dbReference>
<dbReference type="GO" id="GO:0000957">
    <property type="term" value="P:mitochondrial RNA catabolic process"/>
    <property type="evidence" value="ECO:0007669"/>
    <property type="project" value="EnsemblFungi"/>
</dbReference>
<dbReference type="PANTHER" id="PTHR12131">
    <property type="entry name" value="ATP-DEPENDENT RNA AND DNA HELICASE"/>
    <property type="match status" value="1"/>
</dbReference>
<dbReference type="FunFam" id="3.40.50.300:FF:001549">
    <property type="entry name" value="SUV3p ATP-dependent RNA helicase"/>
    <property type="match status" value="1"/>
</dbReference>
<evidence type="ECO:0000256" key="10">
    <source>
        <dbReference type="ARBA" id="ARBA00071444"/>
    </source>
</evidence>
<dbReference type="InterPro" id="IPR050699">
    <property type="entry name" value="RNA-DNA_Helicase"/>
</dbReference>
<keyword evidence="6" id="KW-0067">ATP-binding</keyword>
<dbReference type="CDD" id="cd18805">
    <property type="entry name" value="SF2_C_suv3"/>
    <property type="match status" value="1"/>
</dbReference>
<keyword evidence="7" id="KW-0809">Transit peptide</keyword>
<evidence type="ECO:0000256" key="6">
    <source>
        <dbReference type="ARBA" id="ARBA00022840"/>
    </source>
</evidence>
<dbReference type="GO" id="GO:0006264">
    <property type="term" value="P:mitochondrial DNA replication"/>
    <property type="evidence" value="ECO:0007669"/>
    <property type="project" value="EnsemblFungi"/>
</dbReference>
<keyword evidence="3" id="KW-0547">Nucleotide-binding</keyword>
<dbReference type="GO" id="GO:0005524">
    <property type="term" value="F:ATP binding"/>
    <property type="evidence" value="ECO:0007669"/>
    <property type="project" value="UniProtKB-KW"/>
</dbReference>
<dbReference type="Pfam" id="PF12513">
    <property type="entry name" value="SUV3_C"/>
    <property type="match status" value="1"/>
</dbReference>
<dbReference type="GO" id="GO:0090616">
    <property type="term" value="P:mitochondrial mRNA 3'-end processing"/>
    <property type="evidence" value="ECO:0007669"/>
    <property type="project" value="EnsemblFungi"/>
</dbReference>
<sequence length="627" mass="72084">MIKTFTRDLVSEITYCLKVLESSNNSSRKQIKDISIVDFINPKLKNIVQLIYQIELKLIPQTVIDYYNYKTKLDLIFQLLTKLIHKHYLEHALLIQLEELSNTDTPATIDLSNPAEWFPEARKMKRKLIMHVGPTNSGKTHNSLQKFAKAKSGYYAGPLRLLAREIYERFQNQGIKCNLITGEEVIPSIDEFGKVSDLSSGTIEMIPNNKRMEICIIDEIQMIADPNRGSAWTNAVLGVQAKEVHMCGEESAVPLIKRLASITGDELEIKHYKRLGKLTVLDEPIGNFNNLKSGDCVVVFSKRKILELKCSIEKQTKFKVGVIYGALPPEIRSKEAASFNNEEYDILVASDAIGMGLNLKIKRIVFWQTHKFNGNEMEPLSVSATKQIAGRAGRYSEKFGELEGFVTAFHQRDLNFIQKTMLRTPSHIKKAIIWPTQQIWLYYISKFPKGTSFFDILKQFEQETFQKQNSYYELSELDEKFQILQLFLTDNLYQKTLIYDQLALSIAPINALIASDQFITTAFEYFRTISNCESKSVLDFNFLHTKLLQKSPGLVSNDDNFVKILNALEENHKLVLLFLWLSQRWPNLFVDKESASDIKTLIEKRISEELVNMRKILNAQRKTKSYP</sequence>
<organism evidence="12 13">
    <name type="scientific">Hyphopichia burtonii NRRL Y-1933</name>
    <dbReference type="NCBI Taxonomy" id="984485"/>
    <lineage>
        <taxon>Eukaryota</taxon>
        <taxon>Fungi</taxon>
        <taxon>Dikarya</taxon>
        <taxon>Ascomycota</taxon>
        <taxon>Saccharomycotina</taxon>
        <taxon>Pichiomycetes</taxon>
        <taxon>Debaryomycetaceae</taxon>
        <taxon>Hyphopichia</taxon>
    </lineage>
</organism>
<comment type="subcellular location">
    <subcellularLocation>
        <location evidence="1">Mitochondrion</location>
    </subcellularLocation>
</comment>
<dbReference type="Pfam" id="PF00271">
    <property type="entry name" value="Helicase_C"/>
    <property type="match status" value="1"/>
</dbReference>
<keyword evidence="8" id="KW-0496">Mitochondrion</keyword>
<dbReference type="AlphaFoldDB" id="A0A1E4RE77"/>
<dbReference type="InterPro" id="IPR044774">
    <property type="entry name" value="Suv3_DEXQc"/>
</dbReference>
<gene>
    <name evidence="12" type="ORF">HYPBUDRAFT_113715</name>
</gene>
<dbReference type="GeneID" id="30993539"/>
<evidence type="ECO:0000256" key="5">
    <source>
        <dbReference type="ARBA" id="ARBA00022806"/>
    </source>
</evidence>
<dbReference type="Pfam" id="PF22527">
    <property type="entry name" value="DEXQc_Suv3"/>
    <property type="match status" value="1"/>
</dbReference>
<dbReference type="Gene3D" id="1.20.58.1080">
    <property type="match status" value="1"/>
</dbReference>
<keyword evidence="13" id="KW-1185">Reference proteome</keyword>
<evidence type="ECO:0000256" key="1">
    <source>
        <dbReference type="ARBA" id="ARBA00004173"/>
    </source>
</evidence>
<dbReference type="PROSITE" id="PS51194">
    <property type="entry name" value="HELICASE_CTER"/>
    <property type="match status" value="1"/>
</dbReference>
<evidence type="ECO:0000256" key="7">
    <source>
        <dbReference type="ARBA" id="ARBA00022946"/>
    </source>
</evidence>
<dbReference type="STRING" id="984485.A0A1E4RE77"/>
<dbReference type="GO" id="GO:0008859">
    <property type="term" value="F:exoribonuclease II activity"/>
    <property type="evidence" value="ECO:0007669"/>
    <property type="project" value="EnsemblFungi"/>
</dbReference>
<protein>
    <recommendedName>
        <fullName evidence="10">ATP-dependent RNA helicase SUV3, mitochondrial</fullName>
        <ecNumber evidence="2">3.6.4.13</ecNumber>
    </recommendedName>
</protein>
<dbReference type="OrthoDB" id="6692397at2759"/>
<evidence type="ECO:0000256" key="9">
    <source>
        <dbReference type="ARBA" id="ARBA00047984"/>
    </source>
</evidence>
<dbReference type="SUPFAM" id="SSF52540">
    <property type="entry name" value="P-loop containing nucleoside triphosphate hydrolases"/>
    <property type="match status" value="1"/>
</dbReference>
<dbReference type="InterPro" id="IPR055206">
    <property type="entry name" value="DEXQc_SUV3"/>
</dbReference>
<reference evidence="13" key="1">
    <citation type="submission" date="2016-05" db="EMBL/GenBank/DDBJ databases">
        <title>Comparative genomics of biotechnologically important yeasts.</title>
        <authorList>
            <consortium name="DOE Joint Genome Institute"/>
            <person name="Riley R."/>
            <person name="Haridas S."/>
            <person name="Wolfe K.H."/>
            <person name="Lopes M.R."/>
            <person name="Hittinger C.T."/>
            <person name="Goker M."/>
            <person name="Salamov A."/>
            <person name="Wisecaver J."/>
            <person name="Long T.M."/>
            <person name="Aerts A.L."/>
            <person name="Barry K."/>
            <person name="Choi C."/>
            <person name="Clum A."/>
            <person name="Coughlan A.Y."/>
            <person name="Deshpande S."/>
            <person name="Douglass A.P."/>
            <person name="Hanson S.J."/>
            <person name="Klenk H.-P."/>
            <person name="Labutti K."/>
            <person name="Lapidus A."/>
            <person name="Lindquist E."/>
            <person name="Lipzen A."/>
            <person name="Meier-Kolthoff J.P."/>
            <person name="Ohm R.A."/>
            <person name="Otillar R.P."/>
            <person name="Pangilinan J."/>
            <person name="Peng Y."/>
            <person name="Rokas A."/>
            <person name="Rosa C.A."/>
            <person name="Scheuner C."/>
            <person name="Sibirny A.A."/>
            <person name="Slot J.C."/>
            <person name="Stielow J.B."/>
            <person name="Sun H."/>
            <person name="Kurtzman C.P."/>
            <person name="Blackwell M."/>
            <person name="Grigoriev I.V."/>
            <person name="Jeffries T.W."/>
        </authorList>
    </citation>
    <scope>NUCLEOTIDE SEQUENCE [LARGE SCALE GENOMIC DNA]</scope>
    <source>
        <strain evidence="13">NRRL Y-1933</strain>
    </source>
</reference>
<dbReference type="Proteomes" id="UP000095085">
    <property type="component" value="Unassembled WGS sequence"/>
</dbReference>
<dbReference type="SMART" id="SM00490">
    <property type="entry name" value="HELICc"/>
    <property type="match status" value="1"/>
</dbReference>
<evidence type="ECO:0000256" key="4">
    <source>
        <dbReference type="ARBA" id="ARBA00022801"/>
    </source>
</evidence>
<dbReference type="InterPro" id="IPR001650">
    <property type="entry name" value="Helicase_C-like"/>
</dbReference>
<dbReference type="InterPro" id="IPR027417">
    <property type="entry name" value="P-loop_NTPase"/>
</dbReference>
<feature type="domain" description="Helicase C-terminal" evidence="11">
    <location>
        <begin position="280"/>
        <end position="445"/>
    </location>
</feature>
<name>A0A1E4RE77_9ASCO</name>